<protein>
    <submittedName>
        <fullName evidence="2">Flp pilus assembly protein CpaB</fullName>
    </submittedName>
</protein>
<keyword evidence="3" id="KW-1185">Reference proteome</keyword>
<dbReference type="Proteomes" id="UP000588158">
    <property type="component" value="Unassembled WGS sequence"/>
</dbReference>
<dbReference type="CDD" id="cd11614">
    <property type="entry name" value="SAF_CpaB_FlgA_like"/>
    <property type="match status" value="1"/>
</dbReference>
<sequence>MLSRLRPQLPLWRRALRRRRHTLVVLALAAAAVLVLPALVPASVTGVDTVVAAADLPAGTVLAPEHLRTVRVAPALVPEDAARSTEELLGAETGVAIAAGHALLPSMLDAARAPTVPDGRALMAVPVPDVLTPHLAPGTRIELLTADPMTGTTARIPADVVEVITGGSDGGVTSGFGTEGPARASQALVTVERGRAGEVAHALGAATVTIAVIG</sequence>
<evidence type="ECO:0000259" key="1">
    <source>
        <dbReference type="SMART" id="SM00858"/>
    </source>
</evidence>
<proteinExistence type="predicted"/>
<name>A0A841AEN5_9MICO</name>
<dbReference type="SUPFAM" id="SSF51269">
    <property type="entry name" value="AFP III-like domain"/>
    <property type="match status" value="1"/>
</dbReference>
<comment type="caution">
    <text evidence="2">The sequence shown here is derived from an EMBL/GenBank/DDBJ whole genome shotgun (WGS) entry which is preliminary data.</text>
</comment>
<dbReference type="SMART" id="SM00858">
    <property type="entry name" value="SAF"/>
    <property type="match status" value="1"/>
</dbReference>
<feature type="domain" description="SAF" evidence="1">
    <location>
        <begin position="47"/>
        <end position="109"/>
    </location>
</feature>
<gene>
    <name evidence="2" type="ORF">HNR70_001543</name>
</gene>
<dbReference type="AlphaFoldDB" id="A0A841AEN5"/>
<accession>A0A841AEN5</accession>
<dbReference type="InterPro" id="IPR036732">
    <property type="entry name" value="AFP_Neu5c_C_sf"/>
</dbReference>
<reference evidence="2 3" key="1">
    <citation type="submission" date="2020-08" db="EMBL/GenBank/DDBJ databases">
        <title>Sequencing the genomes of 1000 actinobacteria strains.</title>
        <authorList>
            <person name="Klenk H.-P."/>
        </authorList>
    </citation>
    <scope>NUCLEOTIDE SEQUENCE [LARGE SCALE GENOMIC DNA]</scope>
    <source>
        <strain evidence="2 3">DSM 28796</strain>
    </source>
</reference>
<dbReference type="InterPro" id="IPR013974">
    <property type="entry name" value="SAF"/>
</dbReference>
<organism evidence="2 3">
    <name type="scientific">Brachybacterium aquaticum</name>
    <dbReference type="NCBI Taxonomy" id="1432564"/>
    <lineage>
        <taxon>Bacteria</taxon>
        <taxon>Bacillati</taxon>
        <taxon>Actinomycetota</taxon>
        <taxon>Actinomycetes</taxon>
        <taxon>Micrococcales</taxon>
        <taxon>Dermabacteraceae</taxon>
        <taxon>Brachybacterium</taxon>
    </lineage>
</organism>
<evidence type="ECO:0000313" key="3">
    <source>
        <dbReference type="Proteomes" id="UP000588158"/>
    </source>
</evidence>
<dbReference type="Gene3D" id="3.90.1210.10">
    <property type="entry name" value="Antifreeze-like/N-acetylneuraminic acid synthase C-terminal domain"/>
    <property type="match status" value="1"/>
</dbReference>
<dbReference type="RefSeq" id="WP_184325147.1">
    <property type="nucleotide sequence ID" value="NZ_JACHLZ010000001.1"/>
</dbReference>
<dbReference type="EMBL" id="JACHLZ010000001">
    <property type="protein sequence ID" value="MBB5831730.1"/>
    <property type="molecule type" value="Genomic_DNA"/>
</dbReference>
<dbReference type="Pfam" id="PF08666">
    <property type="entry name" value="SAF"/>
    <property type="match status" value="1"/>
</dbReference>
<evidence type="ECO:0000313" key="2">
    <source>
        <dbReference type="EMBL" id="MBB5831730.1"/>
    </source>
</evidence>